<comment type="caution">
    <text evidence="1">The sequence shown here is derived from an EMBL/GenBank/DDBJ whole genome shotgun (WGS) entry which is preliminary data.</text>
</comment>
<dbReference type="EMBL" id="BJYT01000029">
    <property type="protein sequence ID" value="GEO11792.1"/>
    <property type="molecule type" value="Genomic_DNA"/>
</dbReference>
<evidence type="ECO:0000313" key="2">
    <source>
        <dbReference type="Proteomes" id="UP000321513"/>
    </source>
</evidence>
<sequence length="74" mass="8400">MITANQNLQELGGGHKEKMTKALDRQVQLKKPLCFESLIVIIAETADNLKGWLSLLWNILFKSRTSRKELSSTN</sequence>
<reference evidence="1 2" key="1">
    <citation type="submission" date="2019-07" db="EMBL/GenBank/DDBJ databases">
        <title>Whole genome shotgun sequence of Segetibacter aerophilus NBRC 106135.</title>
        <authorList>
            <person name="Hosoyama A."/>
            <person name="Uohara A."/>
            <person name="Ohji S."/>
            <person name="Ichikawa N."/>
        </authorList>
    </citation>
    <scope>NUCLEOTIDE SEQUENCE [LARGE SCALE GENOMIC DNA]</scope>
    <source>
        <strain evidence="1 2">NBRC 106135</strain>
    </source>
</reference>
<accession>A0A512BII9</accession>
<evidence type="ECO:0000313" key="1">
    <source>
        <dbReference type="EMBL" id="GEO11792.1"/>
    </source>
</evidence>
<dbReference type="AlphaFoldDB" id="A0A512BII9"/>
<protein>
    <submittedName>
        <fullName evidence="1">Uncharacterized protein</fullName>
    </submittedName>
</protein>
<keyword evidence="2" id="KW-1185">Reference proteome</keyword>
<dbReference type="Proteomes" id="UP000321513">
    <property type="component" value="Unassembled WGS sequence"/>
</dbReference>
<proteinExistence type="predicted"/>
<gene>
    <name evidence="1" type="ORF">SAE01_42880</name>
</gene>
<name>A0A512BII9_9BACT</name>
<organism evidence="1 2">
    <name type="scientific">Segetibacter aerophilus</name>
    <dbReference type="NCBI Taxonomy" id="670293"/>
    <lineage>
        <taxon>Bacteria</taxon>
        <taxon>Pseudomonadati</taxon>
        <taxon>Bacteroidota</taxon>
        <taxon>Chitinophagia</taxon>
        <taxon>Chitinophagales</taxon>
        <taxon>Chitinophagaceae</taxon>
        <taxon>Segetibacter</taxon>
    </lineage>
</organism>